<keyword evidence="3" id="KW-0812">Transmembrane</keyword>
<feature type="compositionally biased region" description="Basic and acidic residues" evidence="2">
    <location>
        <begin position="164"/>
        <end position="173"/>
    </location>
</feature>
<feature type="transmembrane region" description="Helical" evidence="3">
    <location>
        <begin position="6"/>
        <end position="26"/>
    </location>
</feature>
<accession>A0A6I8QNV0</accession>
<keyword evidence="3" id="KW-1133">Transmembrane helix</keyword>
<dbReference type="GeneTree" id="ENSGT00390000007020"/>
<gene>
    <name evidence="4" type="primary">cep128</name>
</gene>
<feature type="coiled-coil region" evidence="1">
    <location>
        <begin position="1019"/>
        <end position="1060"/>
    </location>
</feature>
<feature type="coiled-coil region" evidence="1">
    <location>
        <begin position="941"/>
        <end position="982"/>
    </location>
</feature>
<keyword evidence="1" id="KW-0175">Coiled coil</keyword>
<dbReference type="Gene3D" id="1.10.287.1490">
    <property type="match status" value="1"/>
</dbReference>
<feature type="region of interest" description="Disordered" evidence="2">
    <location>
        <begin position="151"/>
        <end position="178"/>
    </location>
</feature>
<dbReference type="PANTHER" id="PTHR46657">
    <property type="entry name" value="CENTROSOMAL PROTEIN OF 128 KDA"/>
    <property type="match status" value="1"/>
</dbReference>
<dbReference type="AlphaFoldDB" id="A0A6I8QNV0"/>
<organism evidence="4">
    <name type="scientific">Xenopus tropicalis</name>
    <name type="common">Western clawed frog</name>
    <name type="synonym">Silurana tropicalis</name>
    <dbReference type="NCBI Taxonomy" id="8364"/>
    <lineage>
        <taxon>Eukaryota</taxon>
        <taxon>Metazoa</taxon>
        <taxon>Chordata</taxon>
        <taxon>Craniata</taxon>
        <taxon>Vertebrata</taxon>
        <taxon>Euteleostomi</taxon>
        <taxon>Amphibia</taxon>
        <taxon>Batrachia</taxon>
        <taxon>Anura</taxon>
        <taxon>Pipoidea</taxon>
        <taxon>Pipidae</taxon>
        <taxon>Xenopodinae</taxon>
        <taxon>Xenopus</taxon>
        <taxon>Silurana</taxon>
    </lineage>
</organism>
<evidence type="ECO:0000256" key="1">
    <source>
        <dbReference type="SAM" id="Coils"/>
    </source>
</evidence>
<dbReference type="InterPro" id="IPR026652">
    <property type="entry name" value="CEP128"/>
</dbReference>
<feature type="coiled-coil region" evidence="1">
    <location>
        <begin position="244"/>
        <end position="699"/>
    </location>
</feature>
<evidence type="ECO:0000256" key="2">
    <source>
        <dbReference type="SAM" id="MobiDB-lite"/>
    </source>
</evidence>
<dbReference type="Bgee" id="ENSXETG00000038977">
    <property type="expression patterns" value="Expressed in testis and 13 other cell types or tissues"/>
</dbReference>
<dbReference type="PANTHER" id="PTHR46657:SF1">
    <property type="entry name" value="CENTROSOMAL PROTEIN OF 128 KDA"/>
    <property type="match status" value="1"/>
</dbReference>
<name>A0A6I8QNV0_XENTR</name>
<dbReference type="Ensembl" id="ENSXETT00000083943">
    <property type="protein sequence ID" value="ENSXETP00000074783"/>
    <property type="gene ID" value="ENSXETG00000038977"/>
</dbReference>
<evidence type="ECO:0000256" key="3">
    <source>
        <dbReference type="SAM" id="Phobius"/>
    </source>
</evidence>
<reference evidence="4" key="1">
    <citation type="journal article" date="2010" name="Science">
        <title>The genome of the Western clawed frog Xenopus tropicalis.</title>
        <authorList>
            <person name="Hellsten U."/>
            <person name="Harland R.M."/>
            <person name="Gilchrist M.J."/>
            <person name="Hendrix D."/>
            <person name="Jurka J."/>
            <person name="Kapitonov V."/>
            <person name="Ovcharenko I."/>
            <person name="Putnam N.H."/>
            <person name="Shu S."/>
            <person name="Taher L."/>
            <person name="Blitz I.L."/>
            <person name="Blumberg B."/>
            <person name="Dichmann D.S."/>
            <person name="Dubchak I."/>
            <person name="Amaya E."/>
            <person name="Detter J.C."/>
            <person name="Fletcher R."/>
            <person name="Gerhard D.S."/>
            <person name="Goodstein D."/>
            <person name="Graves T."/>
            <person name="Grigoriev I.V."/>
            <person name="Grimwood J."/>
            <person name="Kawashima T."/>
            <person name="Lindquist E."/>
            <person name="Lucas S.M."/>
            <person name="Mead P.E."/>
            <person name="Mitros T."/>
            <person name="Ogino H."/>
            <person name="Ohta Y."/>
            <person name="Poliakov A.V."/>
            <person name="Pollet N."/>
            <person name="Robert J."/>
            <person name="Salamov A."/>
            <person name="Sater A.K."/>
            <person name="Schmutz J."/>
            <person name="Terry A."/>
            <person name="Vize P.D."/>
            <person name="Warren W.C."/>
            <person name="Wells D."/>
            <person name="Wills A."/>
            <person name="Wilson R.K."/>
            <person name="Zimmerman L.B."/>
            <person name="Zorn A.M."/>
            <person name="Grainger R."/>
            <person name="Grammer T."/>
            <person name="Khokha M.K."/>
            <person name="Richardson P.M."/>
            <person name="Rokhsar D.S."/>
        </authorList>
    </citation>
    <scope>NUCLEOTIDE SEQUENCE [LARGE SCALE GENOMIC DNA]</scope>
    <source>
        <strain evidence="4">Nigerian</strain>
    </source>
</reference>
<dbReference type="InParanoid" id="A0A6I8QNV0"/>
<sequence>MLGLHFTSICILLVFLSIKIQFLLCFRSYILMAESSSDSDSYLRTRVSRRGPMRANHMQARSRGVVDVSEKIHTLANTLQDTSKNLRQVDKMLGHYREHNSEQTEAIASLKQNLEQSIDQLRSKRLSRLSGTRSASLSSLCASDLDAGETVPIRQQLQPTSPLKDYRDRGETWRRRRSHSANVRFVEESNNTDQLHTLHQSLRDLSSDQLRLNEDFSREFARRNRTDAETKRTLHDLTARVNDTQRQESVSERVERRLQELEREMKSERQQVEKHQDHLGHVSVQLHEALKKKESLAEEVVASLKDKLGQAEQEKMQMETELVNYRKRLDQTEGSREALLCQVEDLRTQLLKAEDDRGLLQHHVSQLSLLSQRETREEERRARTVVERTELEKKELERQILELRAQLSRSAILSEVEDLKRSLEQKNHERTQLAGHIEALTSDMEKREKQQMKMLQQLKDIQSRYENCERERQQAVDHVSELNQQLEELSQEAERYLGELRQAEALRAETERKKEELKAKAQATVKHWRLKFKKLEKEIEKQEETINQIKDSSIQVTKERDEMRSQLQATLQQTDNLRRELAEVLARRAQQEEELHLRDVRLSEAREQHLELERDLQESQETTCRLQVELEKYRALQQQMREDHEKLQEALLSSEQTQKKNKETVLELQEVVKNISAERAALSNQLAKEVKASKDLQKNLCEAQKQAEFAREELTLAGKQLKMEREVHQKELTDLRSAAQSAKGKHERSLQEMLAHFRQEREELENHICTLKAELVESKSLVKSERQRIERMKVECDKLAEEVSQSNEENGTLRSNYQLAMQDVEDKEKEIKSIELNARKFEEVNQTLTERLHSLEMEQETILSAIEAELNTVCQLLSKDSLDKFKAISNTSHLRNDPHYRLAETKTKLQWLCEEVKEREEQNRKIHCQLQHSQGQLKEQRQKRESELEALCQQVTEQKQKLEETDQEKKELLEKIRRRDEEMWLLQSTRMALDHLESVPEKLSLLDNMKDLCDSHQQREVMEERYAQYREIVGSLQQQLEDSKRRIQEYREERIKAEAHSARLASLSSSLRAQNSTLSSSLYSDYSSSLKERLKHSDFLGDHTQFITMNGKAS</sequence>
<proteinExistence type="predicted"/>
<protein>
    <submittedName>
        <fullName evidence="4">Centrosomal protein 128kDa</fullName>
    </submittedName>
</protein>
<dbReference type="FunCoup" id="A0A6I8QNV0">
    <property type="interactions" value="1013"/>
</dbReference>
<keyword evidence="3" id="KW-0472">Membrane</keyword>
<evidence type="ECO:0000313" key="4">
    <source>
        <dbReference type="Ensembl" id="ENSXETP00000074783"/>
    </source>
</evidence>
<reference evidence="4" key="2">
    <citation type="submission" date="2020-05" db="UniProtKB">
        <authorList>
            <consortium name="Ensembl"/>
        </authorList>
    </citation>
    <scope>IDENTIFICATION</scope>
</reference>
<feature type="coiled-coil region" evidence="1">
    <location>
        <begin position="747"/>
        <end position="858"/>
    </location>
</feature>